<dbReference type="Pfam" id="PF03466">
    <property type="entry name" value="LysR_substrate"/>
    <property type="match status" value="1"/>
</dbReference>
<dbReference type="OrthoDB" id="1677645at2"/>
<dbReference type="Gene3D" id="1.10.10.10">
    <property type="entry name" value="Winged helix-like DNA-binding domain superfamily/Winged helix DNA-binding domain"/>
    <property type="match status" value="1"/>
</dbReference>
<evidence type="ECO:0000313" key="7">
    <source>
        <dbReference type="Proteomes" id="UP000320585"/>
    </source>
</evidence>
<keyword evidence="4" id="KW-0804">Transcription</keyword>
<dbReference type="Proteomes" id="UP000320585">
    <property type="component" value="Chromosome"/>
</dbReference>
<keyword evidence="3" id="KW-0238">DNA-binding</keyword>
<name>A0A8D4UWI6_9FIRM</name>
<accession>A0A8D4UWI6</accession>
<dbReference type="GO" id="GO:0003677">
    <property type="term" value="F:DNA binding"/>
    <property type="evidence" value="ECO:0007669"/>
    <property type="project" value="UniProtKB-KW"/>
</dbReference>
<dbReference type="KEGG" id="dho:Dia5BBH33_21900"/>
<keyword evidence="7" id="KW-1185">Reference proteome</keyword>
<dbReference type="InterPro" id="IPR005119">
    <property type="entry name" value="LysR_subst-bd"/>
</dbReference>
<dbReference type="PANTHER" id="PTHR30419">
    <property type="entry name" value="HTH-TYPE TRANSCRIPTIONAL REGULATOR YBHD"/>
    <property type="match status" value="1"/>
</dbReference>
<dbReference type="SUPFAM" id="SSF53850">
    <property type="entry name" value="Periplasmic binding protein-like II"/>
    <property type="match status" value="1"/>
</dbReference>
<evidence type="ECO:0000256" key="3">
    <source>
        <dbReference type="ARBA" id="ARBA00023125"/>
    </source>
</evidence>
<dbReference type="InterPro" id="IPR000847">
    <property type="entry name" value="LysR_HTH_N"/>
</dbReference>
<evidence type="ECO:0000256" key="4">
    <source>
        <dbReference type="ARBA" id="ARBA00023163"/>
    </source>
</evidence>
<dbReference type="GO" id="GO:0003700">
    <property type="term" value="F:DNA-binding transcription factor activity"/>
    <property type="evidence" value="ECO:0007669"/>
    <property type="project" value="InterPro"/>
</dbReference>
<dbReference type="Pfam" id="PF00126">
    <property type="entry name" value="HTH_1"/>
    <property type="match status" value="1"/>
</dbReference>
<dbReference type="GeneID" id="92717374"/>
<dbReference type="AlphaFoldDB" id="A0A8D4UWI6"/>
<dbReference type="InterPro" id="IPR050950">
    <property type="entry name" value="HTH-type_LysR_regulators"/>
</dbReference>
<dbReference type="GO" id="GO:0005829">
    <property type="term" value="C:cytosol"/>
    <property type="evidence" value="ECO:0007669"/>
    <property type="project" value="TreeGrafter"/>
</dbReference>
<dbReference type="CDD" id="cd05466">
    <property type="entry name" value="PBP2_LTTR_substrate"/>
    <property type="match status" value="1"/>
</dbReference>
<dbReference type="InterPro" id="IPR036388">
    <property type="entry name" value="WH-like_DNA-bd_sf"/>
</dbReference>
<feature type="domain" description="HTH lysR-type" evidence="5">
    <location>
        <begin position="1"/>
        <end position="58"/>
    </location>
</feature>
<dbReference type="PANTHER" id="PTHR30419:SF28">
    <property type="entry name" value="HTH-TYPE TRANSCRIPTIONAL REGULATOR BSDA"/>
    <property type="match status" value="1"/>
</dbReference>
<dbReference type="RefSeq" id="WP_108850215.1">
    <property type="nucleotide sequence ID" value="NZ_AP019697.1"/>
</dbReference>
<dbReference type="SUPFAM" id="SSF46785">
    <property type="entry name" value="Winged helix' DNA-binding domain"/>
    <property type="match status" value="1"/>
</dbReference>
<reference evidence="7" key="1">
    <citation type="submission" date="2019-05" db="EMBL/GenBank/DDBJ databases">
        <title>Complete genome sequencing of Dialister sp. strain 5BBH33.</title>
        <authorList>
            <person name="Sakamoto M."/>
            <person name="Murakami T."/>
            <person name="Mori H."/>
        </authorList>
    </citation>
    <scope>NUCLEOTIDE SEQUENCE [LARGE SCALE GENOMIC DNA]</scope>
    <source>
        <strain evidence="7">5BBH33</strain>
    </source>
</reference>
<dbReference type="InterPro" id="IPR036390">
    <property type="entry name" value="WH_DNA-bd_sf"/>
</dbReference>
<evidence type="ECO:0000259" key="5">
    <source>
        <dbReference type="PROSITE" id="PS50931"/>
    </source>
</evidence>
<gene>
    <name evidence="6" type="ORF">Dia5BBH33_21900</name>
</gene>
<evidence type="ECO:0000256" key="2">
    <source>
        <dbReference type="ARBA" id="ARBA00023015"/>
    </source>
</evidence>
<comment type="similarity">
    <text evidence="1">Belongs to the LysR transcriptional regulatory family.</text>
</comment>
<evidence type="ECO:0000256" key="1">
    <source>
        <dbReference type="ARBA" id="ARBA00009437"/>
    </source>
</evidence>
<dbReference type="EMBL" id="AP019697">
    <property type="protein sequence ID" value="BBK26255.1"/>
    <property type="molecule type" value="Genomic_DNA"/>
</dbReference>
<organism evidence="6 7">
    <name type="scientific">Dialister hominis</name>
    <dbReference type="NCBI Taxonomy" id="2582419"/>
    <lineage>
        <taxon>Bacteria</taxon>
        <taxon>Bacillati</taxon>
        <taxon>Bacillota</taxon>
        <taxon>Negativicutes</taxon>
        <taxon>Veillonellales</taxon>
        <taxon>Veillonellaceae</taxon>
        <taxon>Dialister</taxon>
    </lineage>
</organism>
<evidence type="ECO:0000313" key="6">
    <source>
        <dbReference type="EMBL" id="BBK26255.1"/>
    </source>
</evidence>
<sequence>MDTNKYAALLSIIRLGSLSAAAEKMGYSPSGMTRMMDSLENEMGFPLLHRTSQGVQLTEEGKRLLPSIRELLLAEKKTRAVRCDILSLTAGELFIGSYSSTAAVWLPPVLHRYCDLYPDVAVHLREGSNRELLEALQDGELSCAILSEPRSYKGDWIPLMEDRLLVWLPADSKLAEKEAVHPKDLDGLDFVSPPLHAETDVEAIFEKHDIHPTFRLTTSSNYTAWRMVAAGLGVSINNELVSENWKEDVVTRPFVPEEKITLGIALPSLRDASPALKKFIAEMKAHLAGEKE</sequence>
<dbReference type="PROSITE" id="PS50931">
    <property type="entry name" value="HTH_LYSR"/>
    <property type="match status" value="1"/>
</dbReference>
<proteinExistence type="inferred from homology"/>
<keyword evidence="2" id="KW-0805">Transcription regulation</keyword>
<protein>
    <submittedName>
        <fullName evidence="6">LysR family transcriptional regulator</fullName>
    </submittedName>
</protein>
<dbReference type="Gene3D" id="3.40.190.10">
    <property type="entry name" value="Periplasmic binding protein-like II"/>
    <property type="match status" value="2"/>
</dbReference>